<protein>
    <recommendedName>
        <fullName evidence="5">Mitochondrial K+-H+ exchange-related-domain-containing protein</fullName>
    </recommendedName>
</protein>
<evidence type="ECO:0008006" key="5">
    <source>
        <dbReference type="Google" id="ProtNLM"/>
    </source>
</evidence>
<sequence length="278" mass="32476">MRLFLLPISTRRALIYCQYLHQKPTTKLSLVQKTINKVPETWAKWETAESGWKKALTRYGNEGLRRIPYQEWALKSFPPLNDELQAEELSNNQKFDVVFPENIVQKEDVPKIMRRLAGERKQLHWKRFIWSLIGLPFTIPFGLIPVLPNIPFFYLAFRCYSHWRALKGSDHLDFLVDSRLFRPVSTPPMESIYSTPPNFSKSFTFVTRSQVLEGVDPEESMLLQPGAHKLVAKNLEVPELAAEVERAVRQVKQSLQRQIEQERQQIGAREKQNDSTRK</sequence>
<evidence type="ECO:0000256" key="1">
    <source>
        <dbReference type="SAM" id="Coils"/>
    </source>
</evidence>
<name>A0A8H7E3L2_9EURO</name>
<keyword evidence="2" id="KW-0812">Transmembrane</keyword>
<dbReference type="PANTHER" id="PTHR28062:SF1">
    <property type="entry name" value="TRANSMEMBRANE PROTEIN"/>
    <property type="match status" value="1"/>
</dbReference>
<accession>A0A8H7E3L2</accession>
<feature type="coiled-coil region" evidence="1">
    <location>
        <begin position="241"/>
        <end position="272"/>
    </location>
</feature>
<keyword evidence="1" id="KW-0175">Coiled coil</keyword>
<evidence type="ECO:0000256" key="2">
    <source>
        <dbReference type="SAM" id="Phobius"/>
    </source>
</evidence>
<gene>
    <name evidence="3" type="ORF">GJ744_001034</name>
</gene>
<dbReference type="AlphaFoldDB" id="A0A8H7E3L2"/>
<dbReference type="GO" id="GO:0005743">
    <property type="term" value="C:mitochondrial inner membrane"/>
    <property type="evidence" value="ECO:0007669"/>
    <property type="project" value="TreeGrafter"/>
</dbReference>
<dbReference type="PANTHER" id="PTHR28062">
    <property type="entry name" value="K+-H+ EXCHANGE-LIKE PROTEIN"/>
    <property type="match status" value="1"/>
</dbReference>
<keyword evidence="4" id="KW-1185">Reference proteome</keyword>
<evidence type="ECO:0000313" key="3">
    <source>
        <dbReference type="EMBL" id="KAF7505331.1"/>
    </source>
</evidence>
<evidence type="ECO:0000313" key="4">
    <source>
        <dbReference type="Proteomes" id="UP000606974"/>
    </source>
</evidence>
<keyword evidence="2" id="KW-0472">Membrane</keyword>
<dbReference type="GO" id="GO:0006813">
    <property type="term" value="P:potassium ion transport"/>
    <property type="evidence" value="ECO:0007669"/>
    <property type="project" value="TreeGrafter"/>
</dbReference>
<dbReference type="Proteomes" id="UP000606974">
    <property type="component" value="Unassembled WGS sequence"/>
</dbReference>
<dbReference type="EMBL" id="JAACFV010000112">
    <property type="protein sequence ID" value="KAF7505331.1"/>
    <property type="molecule type" value="Genomic_DNA"/>
</dbReference>
<dbReference type="OrthoDB" id="5562676at2759"/>
<reference evidence="3" key="1">
    <citation type="submission" date="2020-02" db="EMBL/GenBank/DDBJ databases">
        <authorList>
            <person name="Palmer J.M."/>
        </authorList>
    </citation>
    <scope>NUCLEOTIDE SEQUENCE</scope>
    <source>
        <strain evidence="3">EPUS1.4</strain>
        <tissue evidence="3">Thallus</tissue>
    </source>
</reference>
<comment type="caution">
    <text evidence="3">The sequence shown here is derived from an EMBL/GenBank/DDBJ whole genome shotgun (WGS) entry which is preliminary data.</text>
</comment>
<dbReference type="GO" id="GO:1902600">
    <property type="term" value="P:proton transmembrane transport"/>
    <property type="evidence" value="ECO:0007669"/>
    <property type="project" value="TreeGrafter"/>
</dbReference>
<organism evidence="3 4">
    <name type="scientific">Endocarpon pusillum</name>
    <dbReference type="NCBI Taxonomy" id="364733"/>
    <lineage>
        <taxon>Eukaryota</taxon>
        <taxon>Fungi</taxon>
        <taxon>Dikarya</taxon>
        <taxon>Ascomycota</taxon>
        <taxon>Pezizomycotina</taxon>
        <taxon>Eurotiomycetes</taxon>
        <taxon>Chaetothyriomycetidae</taxon>
        <taxon>Verrucariales</taxon>
        <taxon>Verrucariaceae</taxon>
        <taxon>Endocarpon</taxon>
    </lineage>
</organism>
<keyword evidence="2" id="KW-1133">Transmembrane helix</keyword>
<feature type="transmembrane region" description="Helical" evidence="2">
    <location>
        <begin position="128"/>
        <end position="157"/>
    </location>
</feature>
<proteinExistence type="predicted"/>
<dbReference type="InterPro" id="IPR018786">
    <property type="entry name" value="Mit_KHE1"/>
</dbReference>
<dbReference type="Pfam" id="PF10173">
    <property type="entry name" value="Mit_KHE1"/>
    <property type="match status" value="1"/>
</dbReference>